<dbReference type="Pfam" id="PF03795">
    <property type="entry name" value="YCII"/>
    <property type="match status" value="1"/>
</dbReference>
<dbReference type="Proteomes" id="UP000562682">
    <property type="component" value="Unassembled WGS sequence"/>
</dbReference>
<proteinExistence type="predicted"/>
<dbReference type="PANTHER" id="PTHR33606:SF3">
    <property type="entry name" value="PROTEIN YCII"/>
    <property type="match status" value="1"/>
</dbReference>
<feature type="domain" description="YCII-related" evidence="1">
    <location>
        <begin position="13"/>
        <end position="95"/>
    </location>
</feature>
<dbReference type="AlphaFoldDB" id="A0A8H5X2C2"/>
<dbReference type="SUPFAM" id="SSF54909">
    <property type="entry name" value="Dimeric alpha+beta barrel"/>
    <property type="match status" value="1"/>
</dbReference>
<comment type="caution">
    <text evidence="2">The sequence shown here is derived from an EMBL/GenBank/DDBJ whole genome shotgun (WGS) entry which is preliminary data.</text>
</comment>
<dbReference type="InterPro" id="IPR005545">
    <property type="entry name" value="YCII"/>
</dbReference>
<keyword evidence="3" id="KW-1185">Reference proteome</keyword>
<evidence type="ECO:0000313" key="3">
    <source>
        <dbReference type="Proteomes" id="UP000562682"/>
    </source>
</evidence>
<dbReference type="InterPro" id="IPR051807">
    <property type="entry name" value="Sec-metab_biosynth-assoc"/>
</dbReference>
<reference evidence="2 3" key="1">
    <citation type="submission" date="2020-05" db="EMBL/GenBank/DDBJ databases">
        <title>Identification and distribution of gene clusters putatively required for synthesis of sphingolipid metabolism inhibitors in phylogenetically diverse species of the filamentous fungus Fusarium.</title>
        <authorList>
            <person name="Kim H.-S."/>
            <person name="Busman M."/>
            <person name="Brown D.W."/>
            <person name="Divon H."/>
            <person name="Uhlig S."/>
            <person name="Proctor R.H."/>
        </authorList>
    </citation>
    <scope>NUCLEOTIDE SEQUENCE [LARGE SCALE GENOMIC DNA]</scope>
    <source>
        <strain evidence="2 3">NRRL 25311</strain>
    </source>
</reference>
<dbReference type="PANTHER" id="PTHR33606">
    <property type="entry name" value="PROTEIN YCII"/>
    <property type="match status" value="1"/>
</dbReference>
<evidence type="ECO:0000259" key="1">
    <source>
        <dbReference type="Pfam" id="PF03795"/>
    </source>
</evidence>
<gene>
    <name evidence="2" type="ORF">FDENT_8626</name>
</gene>
<dbReference type="InterPro" id="IPR011008">
    <property type="entry name" value="Dimeric_a/b-barrel"/>
</dbReference>
<evidence type="ECO:0000313" key="2">
    <source>
        <dbReference type="EMBL" id="KAF5679760.1"/>
    </source>
</evidence>
<organism evidence="2 3">
    <name type="scientific">Fusarium denticulatum</name>
    <dbReference type="NCBI Taxonomy" id="48507"/>
    <lineage>
        <taxon>Eukaryota</taxon>
        <taxon>Fungi</taxon>
        <taxon>Dikarya</taxon>
        <taxon>Ascomycota</taxon>
        <taxon>Pezizomycotina</taxon>
        <taxon>Sordariomycetes</taxon>
        <taxon>Hypocreomycetidae</taxon>
        <taxon>Hypocreales</taxon>
        <taxon>Nectriaceae</taxon>
        <taxon>Fusarium</taxon>
        <taxon>Fusarium fujikuroi species complex</taxon>
    </lineage>
</organism>
<dbReference type="EMBL" id="JAAOAK010000252">
    <property type="protein sequence ID" value="KAF5679760.1"/>
    <property type="molecule type" value="Genomic_DNA"/>
</dbReference>
<accession>A0A8H5X2C2</accession>
<name>A0A8H5X2C2_9HYPO</name>
<protein>
    <submittedName>
        <fullName evidence="2">YCII-related domain-containing protein</fullName>
    </submittedName>
</protein>
<dbReference type="Gene3D" id="3.30.70.1060">
    <property type="entry name" value="Dimeric alpha+beta barrel"/>
    <property type="match status" value="1"/>
</dbReference>
<sequence length="113" mass="12522">MPPKLEPCLLVQVPDKPGDEIAEKRRSHQIAHMTANKVQIDLGRLVMAGPTTETLPSGSDQVPPAITGSVMVWKGHEDEVRAWLDENPYALMGVWDLESAMFTPFLCAVRKPM</sequence>